<keyword evidence="1" id="KW-0812">Transmembrane</keyword>
<keyword evidence="3" id="KW-1185">Reference proteome</keyword>
<reference evidence="2 3" key="2">
    <citation type="submission" date="2020-03" db="EMBL/GenBank/DDBJ databases">
        <authorList>
            <person name="Ichikawa N."/>
            <person name="Kimura A."/>
            <person name="Kitahashi Y."/>
            <person name="Uohara A."/>
        </authorList>
    </citation>
    <scope>NUCLEOTIDE SEQUENCE [LARGE SCALE GENOMIC DNA]</scope>
    <source>
        <strain evidence="2 3">NBRC 108638</strain>
    </source>
</reference>
<organism evidence="2 3">
    <name type="scientific">Phytohabitans rumicis</name>
    <dbReference type="NCBI Taxonomy" id="1076125"/>
    <lineage>
        <taxon>Bacteria</taxon>
        <taxon>Bacillati</taxon>
        <taxon>Actinomycetota</taxon>
        <taxon>Actinomycetes</taxon>
        <taxon>Micromonosporales</taxon>
        <taxon>Micromonosporaceae</taxon>
    </lineage>
</organism>
<dbReference type="AlphaFoldDB" id="A0A6V8L3B1"/>
<dbReference type="EMBL" id="BLPG01000001">
    <property type="protein sequence ID" value="GFJ89458.1"/>
    <property type="molecule type" value="Genomic_DNA"/>
</dbReference>
<accession>A0A6V8L3B1</accession>
<dbReference type="Proteomes" id="UP000482960">
    <property type="component" value="Unassembled WGS sequence"/>
</dbReference>
<evidence type="ECO:0000313" key="3">
    <source>
        <dbReference type="Proteomes" id="UP000482960"/>
    </source>
</evidence>
<gene>
    <name evidence="2" type="ORF">Prum_031000</name>
</gene>
<sequence length="211" mass="23081">MEPPRAETVFVRHYDRLARIAYLVAPAVPGRQSRLVRAHRLVHRALPWRGRIALTYPQMVARVLRRAARSRRVGLPVLVTWAWHTPVDGGPDHHRLEAALAAAEPGTRAAYVLTMVEHLAARDAVVLLQQAGWADAVAQVATASALRQRIHNEHGIHPDHQRHLLAAPPADPTLSRLRAPDPLMVRAARVTRAAALPVALAAVAAGALLVR</sequence>
<proteinExistence type="predicted"/>
<evidence type="ECO:0000313" key="2">
    <source>
        <dbReference type="EMBL" id="GFJ89458.1"/>
    </source>
</evidence>
<comment type="caution">
    <text evidence="2">The sequence shown here is derived from an EMBL/GenBank/DDBJ whole genome shotgun (WGS) entry which is preliminary data.</text>
</comment>
<reference evidence="2 3" key="1">
    <citation type="submission" date="2020-03" db="EMBL/GenBank/DDBJ databases">
        <title>Whole genome shotgun sequence of Phytohabitans rumicis NBRC 108638.</title>
        <authorList>
            <person name="Komaki H."/>
            <person name="Tamura T."/>
        </authorList>
    </citation>
    <scope>NUCLEOTIDE SEQUENCE [LARGE SCALE GENOMIC DNA]</scope>
    <source>
        <strain evidence="2 3">NBRC 108638</strain>
    </source>
</reference>
<protein>
    <submittedName>
        <fullName evidence="2">Uncharacterized protein</fullName>
    </submittedName>
</protein>
<evidence type="ECO:0000256" key="1">
    <source>
        <dbReference type="SAM" id="Phobius"/>
    </source>
</evidence>
<feature type="transmembrane region" description="Helical" evidence="1">
    <location>
        <begin position="193"/>
        <end position="210"/>
    </location>
</feature>
<dbReference type="RefSeq" id="WP_173077072.1">
    <property type="nucleotide sequence ID" value="NZ_BAABJB010000002.1"/>
</dbReference>
<name>A0A6V8L3B1_9ACTN</name>
<keyword evidence="1" id="KW-0472">Membrane</keyword>
<keyword evidence="1" id="KW-1133">Transmembrane helix</keyword>